<proteinExistence type="predicted"/>
<keyword evidence="12" id="KW-1185">Reference proteome</keyword>
<feature type="compositionally biased region" description="Basic and acidic residues" evidence="10">
    <location>
        <begin position="159"/>
        <end position="200"/>
    </location>
</feature>
<dbReference type="EMBL" id="BRYA01000937">
    <property type="protein sequence ID" value="GMI36145.1"/>
    <property type="molecule type" value="Genomic_DNA"/>
</dbReference>
<evidence type="ECO:0000256" key="8">
    <source>
        <dbReference type="ARBA" id="ARBA00023242"/>
    </source>
</evidence>
<evidence type="ECO:0000256" key="10">
    <source>
        <dbReference type="SAM" id="MobiDB-lite"/>
    </source>
</evidence>
<evidence type="ECO:0000313" key="12">
    <source>
        <dbReference type="Proteomes" id="UP001165065"/>
    </source>
</evidence>
<evidence type="ECO:0000256" key="6">
    <source>
        <dbReference type="ARBA" id="ARBA00022934"/>
    </source>
</evidence>
<dbReference type="PANTHER" id="PTHR13557">
    <property type="entry name" value="COILED-COIL DOMAIN-CONTAINING PROTEIN 86"/>
    <property type="match status" value="1"/>
</dbReference>
<dbReference type="AlphaFoldDB" id="A0A9W7G526"/>
<keyword evidence="5" id="KW-0597">Phosphoprotein</keyword>
<evidence type="ECO:0000256" key="1">
    <source>
        <dbReference type="ARBA" id="ARBA00004286"/>
    </source>
</evidence>
<reference evidence="12" key="1">
    <citation type="journal article" date="2023" name="Commun. Biol.">
        <title>Genome analysis of Parmales, the sister group of diatoms, reveals the evolutionary specialization of diatoms from phago-mixotrophs to photoautotrophs.</title>
        <authorList>
            <person name="Ban H."/>
            <person name="Sato S."/>
            <person name="Yoshikawa S."/>
            <person name="Yamada K."/>
            <person name="Nakamura Y."/>
            <person name="Ichinomiya M."/>
            <person name="Sato N."/>
            <person name="Blanc-Mathieu R."/>
            <person name="Endo H."/>
            <person name="Kuwata A."/>
            <person name="Ogata H."/>
        </authorList>
    </citation>
    <scope>NUCLEOTIDE SEQUENCE [LARGE SCALE GENOMIC DNA]</scope>
</reference>
<feature type="compositionally biased region" description="Low complexity" evidence="10">
    <location>
        <begin position="87"/>
        <end position="101"/>
    </location>
</feature>
<feature type="compositionally biased region" description="Pro residues" evidence="10">
    <location>
        <begin position="64"/>
        <end position="86"/>
    </location>
</feature>
<feature type="region of interest" description="Disordered" evidence="10">
    <location>
        <begin position="159"/>
        <end position="210"/>
    </location>
</feature>
<evidence type="ECO:0000256" key="2">
    <source>
        <dbReference type="ARBA" id="ARBA00004604"/>
    </source>
</evidence>
<keyword evidence="7" id="KW-0175">Coiled coil</keyword>
<keyword evidence="6" id="KW-0164">Citrullination</keyword>
<gene>
    <name evidence="11" type="ORF">TrCOL_g3769</name>
</gene>
<comment type="subcellular location">
    <subcellularLocation>
        <location evidence="1">Chromosome</location>
    </subcellularLocation>
    <subcellularLocation>
        <location evidence="2">Nucleus</location>
        <location evidence="2">Nucleolus</location>
    </subcellularLocation>
</comment>
<dbReference type="PANTHER" id="PTHR13557:SF1">
    <property type="entry name" value="COILED-COIL DOMAIN-CONTAINING PROTEIN 86"/>
    <property type="match status" value="1"/>
</dbReference>
<dbReference type="GO" id="GO:0005730">
    <property type="term" value="C:nucleolus"/>
    <property type="evidence" value="ECO:0007669"/>
    <property type="project" value="UniProtKB-SubCell"/>
</dbReference>
<dbReference type="InterPro" id="IPR026570">
    <property type="entry name" value="CCDC86"/>
</dbReference>
<feature type="compositionally biased region" description="Low complexity" evidence="10">
    <location>
        <begin position="37"/>
        <end position="53"/>
    </location>
</feature>
<organism evidence="11 12">
    <name type="scientific">Triparma columacea</name>
    <dbReference type="NCBI Taxonomy" id="722753"/>
    <lineage>
        <taxon>Eukaryota</taxon>
        <taxon>Sar</taxon>
        <taxon>Stramenopiles</taxon>
        <taxon>Ochrophyta</taxon>
        <taxon>Bolidophyceae</taxon>
        <taxon>Parmales</taxon>
        <taxon>Triparmaceae</taxon>
        <taxon>Triparma</taxon>
    </lineage>
</organism>
<evidence type="ECO:0000256" key="9">
    <source>
        <dbReference type="ARBA" id="ARBA00093307"/>
    </source>
</evidence>
<evidence type="ECO:0000256" key="5">
    <source>
        <dbReference type="ARBA" id="ARBA00022553"/>
    </source>
</evidence>
<protein>
    <recommendedName>
        <fullName evidence="3">Coiled-coil domain-containing protein 86</fullName>
    </recommendedName>
</protein>
<sequence length="249" mass="27569">MGVSSKLTVKQLRSLAKELGVTVPAKCLKSDLISLVSEAEAATESSSQEASNEAMDETPEQRPIAPPAEPTTPVPAPISSLAPPPSSSSSGPAPSSAPVSAFHPENFTQPGVFTSKVDIQKGRNVSGRSWKNRPQKRTSTLITKVKLNNRVLSSWEQKEAKRFRNKEMKEREREIRQATTDKKAEKKRKREEQEKRRAENQAKALKTQTLNLNTVGSKMKAMSKKQLRMIKKTQIGKHGVVELVSPYKK</sequence>
<dbReference type="GO" id="GO:0005694">
    <property type="term" value="C:chromosome"/>
    <property type="evidence" value="ECO:0007669"/>
    <property type="project" value="UniProtKB-SubCell"/>
</dbReference>
<dbReference type="Proteomes" id="UP001165065">
    <property type="component" value="Unassembled WGS sequence"/>
</dbReference>
<keyword evidence="4" id="KW-0158">Chromosome</keyword>
<dbReference type="OrthoDB" id="277961at2759"/>
<comment type="caution">
    <text evidence="11">The sequence shown here is derived from an EMBL/GenBank/DDBJ whole genome shotgun (WGS) entry which is preliminary data.</text>
</comment>
<evidence type="ECO:0000256" key="7">
    <source>
        <dbReference type="ARBA" id="ARBA00023054"/>
    </source>
</evidence>
<evidence type="ECO:0000313" key="11">
    <source>
        <dbReference type="EMBL" id="GMI36145.1"/>
    </source>
</evidence>
<evidence type="ECO:0000256" key="4">
    <source>
        <dbReference type="ARBA" id="ARBA00022454"/>
    </source>
</evidence>
<name>A0A9W7G526_9STRA</name>
<accession>A0A9W7G526</accession>
<feature type="region of interest" description="Disordered" evidence="10">
    <location>
        <begin position="37"/>
        <end position="140"/>
    </location>
</feature>
<keyword evidence="8" id="KW-0539">Nucleus</keyword>
<comment type="function">
    <text evidence="9">Required for proper chromosome segregation during mitosis and error-free mitotic progression.</text>
</comment>
<evidence type="ECO:0000256" key="3">
    <source>
        <dbReference type="ARBA" id="ARBA00016738"/>
    </source>
</evidence>